<dbReference type="AlphaFoldDB" id="U5EYT8"/>
<keyword evidence="10" id="KW-0325">Glycoprotein</keyword>
<name>U5EYT8_9DIPT</name>
<dbReference type="Gene3D" id="4.10.410.10">
    <property type="entry name" value="Pancreatic trypsin inhibitor Kunitz domain"/>
    <property type="match status" value="1"/>
</dbReference>
<dbReference type="Pfam" id="PF06468">
    <property type="entry name" value="Spond_N"/>
    <property type="match status" value="1"/>
</dbReference>
<evidence type="ECO:0000256" key="9">
    <source>
        <dbReference type="ARBA" id="ARBA00023157"/>
    </source>
</evidence>
<evidence type="ECO:0000259" key="12">
    <source>
        <dbReference type="PROSITE" id="PS50279"/>
    </source>
</evidence>
<keyword evidence="9" id="KW-1015">Disulfide bond</keyword>
<dbReference type="GO" id="GO:0046872">
    <property type="term" value="F:metal ion binding"/>
    <property type="evidence" value="ECO:0007669"/>
    <property type="project" value="UniProtKB-KW"/>
</dbReference>
<evidence type="ECO:0000256" key="2">
    <source>
        <dbReference type="ARBA" id="ARBA00019594"/>
    </source>
</evidence>
<sequence>MSSLSFKTNKFSIIFGLIFVLVFNQSFKQILALRCDRTPEGSGAIKSPADGRFRIRISGNPDRYVPGEAYTISLAGVRSMQVPHKFSGFLLAAEVDTSTKPFQDPGLSQNVGAFQLFGDALTRFSERCPNVVTHTSSIPKSEIQVIWTAPQSGSGCVAIRATVIEHRDVWYMDDGPLSKVLCEDEADSVDTQPAVLKECCSCDEAKYELTFEGLWSRHTHPKDFPTNSWVTRFSDVIGASHTVDYRFWEYGSIASDGLKQVAEHGATRMLESELKNQSDKIRTIIKARGISYPNVTGKTFAVFRVDSNHHLVSIVSMIDPSPDWIVGVSGLELCQPDCSWIENKVLNLYPWDAGTDSGPTYESPDQPTYPQEAIRRIKSNYPNDPRSPFYDSSGSEMKPLARIYLSRQRLYEKKCESSGETGDQSEEKPECAVGNWGPWSSCSATCGKSKRHRQRQYLNPNIAHRNACKKKLTEREVCRLPPCFDSDMEQEENIPIDPECQVTDWSAWSECNKGCGKGVRQRSRKYKNKGVRKMCSARPNAPPLQETEECVEESACSGDITDMTQPLMGQRMNPRCKMTEWSEWTQCSVTCGLGRKMRTRMPIHGFGKNYDMRTHNERFFDHFTNRKRVSIEDDEDSNEDVDNSLRITDPNDPCVGVPMVEEVICGYDLPECGLYGVPEFCFLEPKVGTCRESHSRWYYDNDSGDCAILPFTGCGGNLNNFMSREDCLDTCSKNRKFDKIPIRDLTRSEENMKINCKVSHWKRGQCNVTCGAGSRIKTRIIEVHPKNGGNRCPRKLRKHEQCFVHCDSSRHDTNPSWGPSTNYKQEPIECIYSAWSAWSPCSRTCGDFAVQQRTRYVVNPEHTKYCPHRLEERKCDIMPCLLP</sequence>
<dbReference type="PRINTS" id="PR00759">
    <property type="entry name" value="BASICPTASE"/>
</dbReference>
<dbReference type="Gene3D" id="2.60.40.2130">
    <property type="entry name" value="F-spondin domain"/>
    <property type="match status" value="1"/>
</dbReference>
<dbReference type="SMART" id="SM00209">
    <property type="entry name" value="TSP1"/>
    <property type="match status" value="5"/>
</dbReference>
<dbReference type="InterPro" id="IPR036383">
    <property type="entry name" value="TSP1_rpt_sf"/>
</dbReference>
<reference evidence="15" key="1">
    <citation type="journal article" date="2014" name="Insect Biochem. Mol. Biol.">
        <title>An insight into the sialome of the frog biting fly, Corethrella appendiculata.</title>
        <authorList>
            <person name="Ribeiro J.M.C."/>
            <person name="Chagas A.C."/>
            <person name="Pham V.M."/>
            <person name="Lounibos L.P."/>
            <person name="Calvo E."/>
        </authorList>
    </citation>
    <scope>NUCLEOTIDE SEQUENCE</scope>
    <source>
        <tissue evidence="15">Salivary glands</tissue>
    </source>
</reference>
<feature type="domain" description="Spondin" evidence="14">
    <location>
        <begin position="195"/>
        <end position="385"/>
    </location>
</feature>
<dbReference type="Gene3D" id="2.60.40.4060">
    <property type="entry name" value="Reeler domain"/>
    <property type="match status" value="1"/>
</dbReference>
<keyword evidence="5" id="KW-0479">Metal-binding</keyword>
<protein>
    <recommendedName>
        <fullName evidence="2">Spondin-1</fullName>
    </recommendedName>
    <alternativeName>
        <fullName evidence="11">F-spondin</fullName>
    </alternativeName>
</protein>
<dbReference type="PANTHER" id="PTHR11311:SF16">
    <property type="entry name" value="SPONDIN-1"/>
    <property type="match status" value="1"/>
</dbReference>
<dbReference type="InterPro" id="IPR009465">
    <property type="entry name" value="Spondin_N"/>
</dbReference>
<dbReference type="SMART" id="SM00131">
    <property type="entry name" value="KU"/>
    <property type="match status" value="1"/>
</dbReference>
<dbReference type="InterPro" id="IPR036880">
    <property type="entry name" value="Kunitz_BPTI_sf"/>
</dbReference>
<dbReference type="Pfam" id="PF02014">
    <property type="entry name" value="Reeler"/>
    <property type="match status" value="1"/>
</dbReference>
<dbReference type="InterPro" id="IPR002223">
    <property type="entry name" value="Kunitz_BPTI"/>
</dbReference>
<evidence type="ECO:0000259" key="13">
    <source>
        <dbReference type="PROSITE" id="PS51019"/>
    </source>
</evidence>
<evidence type="ECO:0000256" key="6">
    <source>
        <dbReference type="ARBA" id="ARBA00022729"/>
    </source>
</evidence>
<dbReference type="PROSITE" id="PS50279">
    <property type="entry name" value="BPTI_KUNITZ_2"/>
    <property type="match status" value="1"/>
</dbReference>
<dbReference type="PROSITE" id="PS51019">
    <property type="entry name" value="REELIN"/>
    <property type="match status" value="1"/>
</dbReference>
<dbReference type="Pfam" id="PF00014">
    <property type="entry name" value="Kunitz_BPTI"/>
    <property type="match status" value="1"/>
</dbReference>
<dbReference type="InterPro" id="IPR002861">
    <property type="entry name" value="Reeler_dom"/>
</dbReference>
<keyword evidence="7" id="KW-0677">Repeat</keyword>
<evidence type="ECO:0000256" key="4">
    <source>
        <dbReference type="ARBA" id="ARBA00022530"/>
    </source>
</evidence>
<evidence type="ECO:0000256" key="1">
    <source>
        <dbReference type="ARBA" id="ARBA00004498"/>
    </source>
</evidence>
<evidence type="ECO:0000256" key="10">
    <source>
        <dbReference type="ARBA" id="ARBA00023180"/>
    </source>
</evidence>
<dbReference type="InterPro" id="IPR000884">
    <property type="entry name" value="TSP1_rpt"/>
</dbReference>
<evidence type="ECO:0000256" key="3">
    <source>
        <dbReference type="ARBA" id="ARBA00022525"/>
    </source>
</evidence>
<dbReference type="InterPro" id="IPR038678">
    <property type="entry name" value="Spondin_N_sf"/>
</dbReference>
<dbReference type="PROSITE" id="PS50092">
    <property type="entry name" value="TSP1"/>
    <property type="match status" value="5"/>
</dbReference>
<dbReference type="GO" id="GO:0004867">
    <property type="term" value="F:serine-type endopeptidase inhibitor activity"/>
    <property type="evidence" value="ECO:0007669"/>
    <property type="project" value="InterPro"/>
</dbReference>
<feature type="domain" description="Reelin" evidence="13">
    <location>
        <begin position="20"/>
        <end position="194"/>
    </location>
</feature>
<keyword evidence="8" id="KW-0130">Cell adhesion</keyword>
<keyword evidence="6" id="KW-0732">Signal</keyword>
<keyword evidence="4" id="KW-0272">Extracellular matrix</keyword>
<evidence type="ECO:0000256" key="7">
    <source>
        <dbReference type="ARBA" id="ARBA00022737"/>
    </source>
</evidence>
<evidence type="ECO:0000256" key="5">
    <source>
        <dbReference type="ARBA" id="ARBA00022723"/>
    </source>
</evidence>
<dbReference type="PANTHER" id="PTHR11311">
    <property type="entry name" value="SPONDIN"/>
    <property type="match status" value="1"/>
</dbReference>
<evidence type="ECO:0000256" key="11">
    <source>
        <dbReference type="ARBA" id="ARBA00030964"/>
    </source>
</evidence>
<dbReference type="CDD" id="cd00109">
    <property type="entry name" value="Kunitz-type"/>
    <property type="match status" value="1"/>
</dbReference>
<dbReference type="EMBL" id="GANO01000077">
    <property type="protein sequence ID" value="JAB59794.1"/>
    <property type="molecule type" value="mRNA"/>
</dbReference>
<proteinExistence type="evidence at transcript level"/>
<dbReference type="PROSITE" id="PS51020">
    <property type="entry name" value="SPONDIN"/>
    <property type="match status" value="1"/>
</dbReference>
<dbReference type="GO" id="GO:0007155">
    <property type="term" value="P:cell adhesion"/>
    <property type="evidence" value="ECO:0007669"/>
    <property type="project" value="UniProtKB-KW"/>
</dbReference>
<evidence type="ECO:0000259" key="14">
    <source>
        <dbReference type="PROSITE" id="PS51020"/>
    </source>
</evidence>
<accession>U5EYT8</accession>
<dbReference type="CDD" id="cd08544">
    <property type="entry name" value="Reeler"/>
    <property type="match status" value="1"/>
</dbReference>
<comment type="subcellular location">
    <subcellularLocation>
        <location evidence="1">Secreted</location>
        <location evidence="1">Extracellular space</location>
        <location evidence="1">Extracellular matrix</location>
    </subcellularLocation>
</comment>
<dbReference type="Pfam" id="PF19028">
    <property type="entry name" value="TSP1_spondin"/>
    <property type="match status" value="1"/>
</dbReference>
<evidence type="ECO:0000256" key="8">
    <source>
        <dbReference type="ARBA" id="ARBA00022889"/>
    </source>
</evidence>
<dbReference type="SUPFAM" id="SSF57362">
    <property type="entry name" value="BPTI-like"/>
    <property type="match status" value="1"/>
</dbReference>
<organism evidence="15">
    <name type="scientific">Corethrella appendiculata</name>
    <dbReference type="NCBI Taxonomy" id="1370023"/>
    <lineage>
        <taxon>Eukaryota</taxon>
        <taxon>Metazoa</taxon>
        <taxon>Ecdysozoa</taxon>
        <taxon>Arthropoda</taxon>
        <taxon>Hexapoda</taxon>
        <taxon>Insecta</taxon>
        <taxon>Pterygota</taxon>
        <taxon>Neoptera</taxon>
        <taxon>Endopterygota</taxon>
        <taxon>Diptera</taxon>
        <taxon>Nematocera</taxon>
        <taxon>Culicoidea</taxon>
        <taxon>Chaoboridae</taxon>
        <taxon>Corethrella</taxon>
    </lineage>
</organism>
<dbReference type="FunFam" id="2.60.40.2130:FF:000002">
    <property type="entry name" value="Putative Spondin-1"/>
    <property type="match status" value="1"/>
</dbReference>
<evidence type="ECO:0000313" key="15">
    <source>
        <dbReference type="EMBL" id="JAB59794.1"/>
    </source>
</evidence>
<dbReference type="InterPro" id="IPR051418">
    <property type="entry name" value="Spondin/Thrombospondin_T1"/>
</dbReference>
<dbReference type="InterPro" id="IPR042307">
    <property type="entry name" value="Reeler_sf"/>
</dbReference>
<dbReference type="NCBIfam" id="NF038123">
    <property type="entry name" value="NF038123_dom"/>
    <property type="match status" value="1"/>
</dbReference>
<keyword evidence="3" id="KW-0964">Secreted</keyword>
<dbReference type="SUPFAM" id="SSF82895">
    <property type="entry name" value="TSP-1 type 1 repeat"/>
    <property type="match status" value="5"/>
</dbReference>
<dbReference type="Gene3D" id="2.20.100.10">
    <property type="entry name" value="Thrombospondin type-1 (TSP1) repeat"/>
    <property type="match status" value="5"/>
</dbReference>
<feature type="domain" description="BPTI/Kunitz inhibitor" evidence="12">
    <location>
        <begin position="681"/>
        <end position="731"/>
    </location>
</feature>
<dbReference type="GO" id="GO:0031012">
    <property type="term" value="C:extracellular matrix"/>
    <property type="evidence" value="ECO:0007669"/>
    <property type="project" value="TreeGrafter"/>
</dbReference>
<dbReference type="Pfam" id="PF00090">
    <property type="entry name" value="TSP_1"/>
    <property type="match status" value="4"/>
</dbReference>
<dbReference type="InterPro" id="IPR044004">
    <property type="entry name" value="TSP1_spondin_dom"/>
</dbReference>